<feature type="compositionally biased region" description="Low complexity" evidence="1">
    <location>
        <begin position="61"/>
        <end position="81"/>
    </location>
</feature>
<dbReference type="Proteomes" id="UP000765507">
    <property type="component" value="Unassembled WGS sequence"/>
</dbReference>
<dbReference type="EMBL" id="JAHGAV010004358">
    <property type="protein sequence ID" value="KAG6920708.1"/>
    <property type="molecule type" value="Genomic_DNA"/>
</dbReference>
<name>A0A8T1RVU1_CHESE</name>
<dbReference type="SUPFAM" id="SSF54001">
    <property type="entry name" value="Cysteine proteinases"/>
    <property type="match status" value="1"/>
</dbReference>
<dbReference type="InterPro" id="IPR038765">
    <property type="entry name" value="Papain-like_cys_pep_sf"/>
</dbReference>
<dbReference type="AlphaFoldDB" id="A0A8T1RVU1"/>
<evidence type="ECO:0000313" key="3">
    <source>
        <dbReference type="Proteomes" id="UP000765507"/>
    </source>
</evidence>
<comment type="caution">
    <text evidence="2">The sequence shown here is derived from an EMBL/GenBank/DDBJ whole genome shotgun (WGS) entry which is preliminary data.</text>
</comment>
<evidence type="ECO:0000313" key="2">
    <source>
        <dbReference type="EMBL" id="KAG6920708.1"/>
    </source>
</evidence>
<reference evidence="2 3" key="1">
    <citation type="journal article" date="2020" name="G3 (Bethesda)">
        <title>Draft Genome of the Common Snapping Turtle, Chelydra serpentina, a Model for Phenotypic Plasticity in Reptiles.</title>
        <authorList>
            <person name="Das D."/>
            <person name="Singh S.K."/>
            <person name="Bierstedt J."/>
            <person name="Erickson A."/>
            <person name="Galli G.L.J."/>
            <person name="Crossley D.A. 2nd"/>
            <person name="Rhen T."/>
        </authorList>
    </citation>
    <scope>NUCLEOTIDE SEQUENCE [LARGE SCALE GENOMIC DNA]</scope>
    <source>
        <strain evidence="2">KW</strain>
    </source>
</reference>
<dbReference type="OrthoDB" id="1939479at2759"/>
<sequence length="102" mass="11334">FQQEFSTPQRKGTVQQLIQSYQRMPGNAMVRGFRVNYKRHVLSMDDLQTLYGPNWLNDQVGRSARPPGGAALRGSGAGALPWRSVPAPKCPQRPARGPWVTS</sequence>
<gene>
    <name evidence="2" type="primary">SENP3</name>
    <name evidence="2" type="ORF">G0U57_014705</name>
</gene>
<proteinExistence type="predicted"/>
<feature type="non-terminal residue" evidence="2">
    <location>
        <position position="102"/>
    </location>
</feature>
<feature type="non-terminal residue" evidence="2">
    <location>
        <position position="1"/>
    </location>
</feature>
<accession>A0A8T1RVU1</accession>
<evidence type="ECO:0000256" key="1">
    <source>
        <dbReference type="SAM" id="MobiDB-lite"/>
    </source>
</evidence>
<feature type="region of interest" description="Disordered" evidence="1">
    <location>
        <begin position="61"/>
        <end position="102"/>
    </location>
</feature>
<protein>
    <submittedName>
        <fullName evidence="2">SUMO1/sentrin/SMT3 specific peptidase 3</fullName>
    </submittedName>
</protein>
<keyword evidence="3" id="KW-1185">Reference proteome</keyword>
<organism evidence="2 3">
    <name type="scientific">Chelydra serpentina</name>
    <name type="common">Snapping turtle</name>
    <name type="synonym">Testudo serpentina</name>
    <dbReference type="NCBI Taxonomy" id="8475"/>
    <lineage>
        <taxon>Eukaryota</taxon>
        <taxon>Metazoa</taxon>
        <taxon>Chordata</taxon>
        <taxon>Craniata</taxon>
        <taxon>Vertebrata</taxon>
        <taxon>Euteleostomi</taxon>
        <taxon>Archelosauria</taxon>
        <taxon>Testudinata</taxon>
        <taxon>Testudines</taxon>
        <taxon>Cryptodira</taxon>
        <taxon>Durocryptodira</taxon>
        <taxon>Americhelydia</taxon>
        <taxon>Chelydroidea</taxon>
        <taxon>Chelydridae</taxon>
        <taxon>Chelydra</taxon>
    </lineage>
</organism>